<dbReference type="Proteomes" id="UP000231194">
    <property type="component" value="Unassembled WGS sequence"/>
</dbReference>
<name>A0A2M8QXM2_9BRAD</name>
<keyword evidence="2" id="KW-1185">Reference proteome</keyword>
<protein>
    <submittedName>
        <fullName evidence="1">Uncharacterized protein</fullName>
    </submittedName>
</protein>
<comment type="caution">
    <text evidence="1">The sequence shown here is derived from an EMBL/GenBank/DDBJ whole genome shotgun (WGS) entry which is preliminary data.</text>
</comment>
<evidence type="ECO:0000313" key="1">
    <source>
        <dbReference type="EMBL" id="PJG50313.1"/>
    </source>
</evidence>
<dbReference type="EMBL" id="PGVG01000066">
    <property type="protein sequence ID" value="PJG50313.1"/>
    <property type="molecule type" value="Genomic_DNA"/>
</dbReference>
<gene>
    <name evidence="1" type="ORF">CVM73_37005</name>
</gene>
<reference evidence="1 2" key="1">
    <citation type="submission" date="2017-11" db="EMBL/GenBank/DDBJ databases">
        <title>Bradyrhizobium forestalis sp. nov., an efficient nitrogen-fixing bacterium isolated from nodules of forest legume species in the Amazon.</title>
        <authorList>
            <person name="Costa E.M."/>
            <person name="Guimaraes A."/>
            <person name="Carvalho T.S."/>
            <person name="Rodrigues T.L."/>
            <person name="Ribeiro P.R.A."/>
            <person name="Lebbe L."/>
            <person name="Willems A."/>
            <person name="Moreira F.M.S."/>
        </authorList>
    </citation>
    <scope>NUCLEOTIDE SEQUENCE [LARGE SCALE GENOMIC DNA]</scope>
    <source>
        <strain evidence="1 2">INPA54B</strain>
    </source>
</reference>
<accession>A0A2M8QXM2</accession>
<dbReference type="AlphaFoldDB" id="A0A2M8QXM2"/>
<proteinExistence type="predicted"/>
<sequence>MLMRYFEHIAAARATLKIAAESFCRNYLATCGRRASSGRTNLQSSPSNKAANIAGDIRITPSAIVGQTTSRRL</sequence>
<evidence type="ECO:0000313" key="2">
    <source>
        <dbReference type="Proteomes" id="UP000231194"/>
    </source>
</evidence>
<organism evidence="1 2">
    <name type="scientific">Bradyrhizobium forestalis</name>
    <dbReference type="NCBI Taxonomy" id="1419263"/>
    <lineage>
        <taxon>Bacteria</taxon>
        <taxon>Pseudomonadati</taxon>
        <taxon>Pseudomonadota</taxon>
        <taxon>Alphaproteobacteria</taxon>
        <taxon>Hyphomicrobiales</taxon>
        <taxon>Nitrobacteraceae</taxon>
        <taxon>Bradyrhizobium</taxon>
    </lineage>
</organism>